<proteinExistence type="predicted"/>
<dbReference type="EMBL" id="CM056742">
    <property type="protein sequence ID" value="KAJ8681159.1"/>
    <property type="molecule type" value="Genomic_DNA"/>
</dbReference>
<protein>
    <submittedName>
        <fullName evidence="1">Uncharacterized protein</fullName>
    </submittedName>
</protein>
<comment type="caution">
    <text evidence="1">The sequence shown here is derived from an EMBL/GenBank/DDBJ whole genome shotgun (WGS) entry which is preliminary data.</text>
</comment>
<sequence>MSKSNIRKISADPTKCNPDPRRPSVFERLGTKPTVSSAQTSDYCRNWAQTGNCSYGKNCKYANTHTLISPSKRVKKENATTNPPLLLEDPYKRLTSKIVKSSPDLNLEEWNQTDLEYEDEKVLERRRQLLQRELELQMRKDKEVHGKDKMKYKKKVMSSSSSSRSSTSSSSSSSSSSDDSSSSSASDSRKKVKKFKKKHSASPEFDDKERKRKAKSPLRSGSHGTAPKPKERTRSVSPKLKQPQQRESDKERLHKKLQRDGEEATGSAKEQQLAKKSAATDQQHRGERSERSDRQKESDSRSTKTRLLDLDKGRSAERSRPREGRRSRSPRYNSRDGSRTKRSRSRDSRIKLEPLPPRPAVRNRSRDADNRLRDRDRNRDKSKSRKSPLLLGSRPRSRERRSSRDKERDVGVGHSLDKNSSSSRYKDSASRKDSSRERRDSTKTKDTVGREPLPPPPSKDHHLADRDSGRHRGPRGGGVGSSATGGSSSSKRSDSPRGGFERAYARLGKNVPAQVGTSSSSAGVMASGVGSSTIGGSEHWPDQTEDSSVVLTTGDYDADGRRKRYESGSPFGTERSGRGARNSGVGIERGFDDAHHLPPRIRDEGPAENWDVHHDLDRERPYGPPGDWEDREWRARGTGWERDGLSRGDAHDDEWAGRYESGHHLEPRKWDNTNLHGRGSYRGDRVKELEIPDSSHGKRRGFGTPERREELPSHAAKQALHNSMKDEPINKKLMELAEGRPRRSREKSTDSGSFAKKLLPKEKSEAKEPPPLPPLPPPEPKRIEEPMPALLAESDLSDISDDPDDILDMEEDIIAETRSQVGEVDSAFLMSQDLSPRQALDEGPFTKEREATETYSSKNTIEDESMETMDFEEISDGELEEDVKTSCKGLGDALGVDWESLVKESQPRRSTATSHDNVQDRWQCKAVFQRIGISVKAAGQEFVQTLLRKYVDKESDQLLLNDIAFVHTALARKQCLPNSMYKLVCNDDLLYRNRNDNDIDNAEDFKPCVSLYEEAKMLLQQTA</sequence>
<accession>A0ACC2PC07</accession>
<name>A0ACC2PC07_9HYME</name>
<keyword evidence="2" id="KW-1185">Reference proteome</keyword>
<organism evidence="1 2">
    <name type="scientific">Eretmocerus hayati</name>
    <dbReference type="NCBI Taxonomy" id="131215"/>
    <lineage>
        <taxon>Eukaryota</taxon>
        <taxon>Metazoa</taxon>
        <taxon>Ecdysozoa</taxon>
        <taxon>Arthropoda</taxon>
        <taxon>Hexapoda</taxon>
        <taxon>Insecta</taxon>
        <taxon>Pterygota</taxon>
        <taxon>Neoptera</taxon>
        <taxon>Endopterygota</taxon>
        <taxon>Hymenoptera</taxon>
        <taxon>Apocrita</taxon>
        <taxon>Proctotrupomorpha</taxon>
        <taxon>Chalcidoidea</taxon>
        <taxon>Aphelinidae</taxon>
        <taxon>Aphelininae</taxon>
        <taxon>Eretmocerus</taxon>
    </lineage>
</organism>
<evidence type="ECO:0000313" key="1">
    <source>
        <dbReference type="EMBL" id="KAJ8681159.1"/>
    </source>
</evidence>
<dbReference type="Proteomes" id="UP001239111">
    <property type="component" value="Chromosome 2"/>
</dbReference>
<evidence type="ECO:0000313" key="2">
    <source>
        <dbReference type="Proteomes" id="UP001239111"/>
    </source>
</evidence>
<gene>
    <name evidence="1" type="ORF">QAD02_016946</name>
</gene>
<reference evidence="1" key="1">
    <citation type="submission" date="2023-04" db="EMBL/GenBank/DDBJ databases">
        <title>A chromosome-level genome assembly of the parasitoid wasp Eretmocerus hayati.</title>
        <authorList>
            <person name="Zhong Y."/>
            <person name="Liu S."/>
            <person name="Liu Y."/>
        </authorList>
    </citation>
    <scope>NUCLEOTIDE SEQUENCE</scope>
    <source>
        <strain evidence="1">ZJU_SS_LIU_2023</strain>
    </source>
</reference>